<gene>
    <name evidence="3" type="ORF">LCGC14_0094840</name>
</gene>
<dbReference type="GO" id="GO:0045547">
    <property type="term" value="F:ditrans,polycis-polyprenyl diphosphate synthase [(2E,6E)-farnesyl diphosphate specific] activity"/>
    <property type="evidence" value="ECO:0007669"/>
    <property type="project" value="TreeGrafter"/>
</dbReference>
<protein>
    <recommendedName>
        <fullName evidence="4">Isoprenyl transferase</fullName>
    </recommendedName>
</protein>
<keyword evidence="2" id="KW-0808">Transferase</keyword>
<dbReference type="FunFam" id="3.40.1180.10:FF:000001">
    <property type="entry name" value="(2E,6E)-farnesyl-diphosphate-specific ditrans,polycis-undecaprenyl-diphosphate synthase"/>
    <property type="match status" value="1"/>
</dbReference>
<evidence type="ECO:0000313" key="3">
    <source>
        <dbReference type="EMBL" id="KKO03559.1"/>
    </source>
</evidence>
<dbReference type="GO" id="GO:0016094">
    <property type="term" value="P:polyprenol biosynthetic process"/>
    <property type="evidence" value="ECO:0007669"/>
    <property type="project" value="TreeGrafter"/>
</dbReference>
<dbReference type="PROSITE" id="PS01066">
    <property type="entry name" value="UPP_SYNTHASE"/>
    <property type="match status" value="1"/>
</dbReference>
<dbReference type="InterPro" id="IPR018520">
    <property type="entry name" value="UPP_synth-like_CS"/>
</dbReference>
<dbReference type="InterPro" id="IPR036424">
    <property type="entry name" value="UPP_synth-like_sf"/>
</dbReference>
<dbReference type="PANTHER" id="PTHR10291">
    <property type="entry name" value="DEHYDRODOLICHYL DIPHOSPHATE SYNTHASE FAMILY MEMBER"/>
    <property type="match status" value="1"/>
</dbReference>
<comment type="cofactor">
    <cofactor evidence="1">
        <name>Mg(2+)</name>
        <dbReference type="ChEBI" id="CHEBI:18420"/>
    </cofactor>
</comment>
<accession>A0A0F9YGN4</accession>
<dbReference type="Gene3D" id="3.40.1180.10">
    <property type="entry name" value="Decaprenyl diphosphate synthase-like"/>
    <property type="match status" value="1"/>
</dbReference>
<name>A0A0F9YGN4_9ZZZZ</name>
<reference evidence="3" key="1">
    <citation type="journal article" date="2015" name="Nature">
        <title>Complex archaea that bridge the gap between prokaryotes and eukaryotes.</title>
        <authorList>
            <person name="Spang A."/>
            <person name="Saw J.H."/>
            <person name="Jorgensen S.L."/>
            <person name="Zaremba-Niedzwiedzka K."/>
            <person name="Martijn J."/>
            <person name="Lind A.E."/>
            <person name="van Eijk R."/>
            <person name="Schleper C."/>
            <person name="Guy L."/>
            <person name="Ettema T.J."/>
        </authorList>
    </citation>
    <scope>NUCLEOTIDE SEQUENCE</scope>
</reference>
<dbReference type="PANTHER" id="PTHR10291:SF0">
    <property type="entry name" value="DEHYDRODOLICHYL DIPHOSPHATE SYNTHASE 2"/>
    <property type="match status" value="1"/>
</dbReference>
<proteinExistence type="inferred from homology"/>
<comment type="caution">
    <text evidence="3">The sequence shown here is derived from an EMBL/GenBank/DDBJ whole genome shotgun (WGS) entry which is preliminary data.</text>
</comment>
<dbReference type="Pfam" id="PF01255">
    <property type="entry name" value="Prenyltransf"/>
    <property type="match status" value="1"/>
</dbReference>
<evidence type="ECO:0000256" key="1">
    <source>
        <dbReference type="ARBA" id="ARBA00001946"/>
    </source>
</evidence>
<evidence type="ECO:0000256" key="2">
    <source>
        <dbReference type="ARBA" id="ARBA00022679"/>
    </source>
</evidence>
<dbReference type="InterPro" id="IPR001441">
    <property type="entry name" value="UPP_synth-like"/>
</dbReference>
<sequence length="263" mass="29460">MTQNDPTNSDQAGDPVGCPLEDLPKSVAIIMDGNGRWAQHRGLPRSAGHEQGALRVRPIVTEATRLGLKALTLYSFSIENWNRPADEIEILMHLYAEYLRRERSTIMDHDLRLRHLGRREGLPNVVLDKLDEIEAASANNKGMFLCLALNYGSRAEIVDGVRRIARRAADGELDPDAIDQAVIADSLDTTGVPDPDLLIRTSGEMRLSNFLLWQLSYAEFFVTDVYWPDFDVPQFHRALRTYAQRNRRYGGLGFAAAEGSAKP</sequence>
<dbReference type="HAMAP" id="MF_01139">
    <property type="entry name" value="ISPT"/>
    <property type="match status" value="1"/>
</dbReference>
<organism evidence="3">
    <name type="scientific">marine sediment metagenome</name>
    <dbReference type="NCBI Taxonomy" id="412755"/>
    <lineage>
        <taxon>unclassified sequences</taxon>
        <taxon>metagenomes</taxon>
        <taxon>ecological metagenomes</taxon>
    </lineage>
</organism>
<evidence type="ECO:0008006" key="4">
    <source>
        <dbReference type="Google" id="ProtNLM"/>
    </source>
</evidence>
<dbReference type="AlphaFoldDB" id="A0A0F9YGN4"/>
<dbReference type="EMBL" id="LAZR01000026">
    <property type="protein sequence ID" value="KKO03559.1"/>
    <property type="molecule type" value="Genomic_DNA"/>
</dbReference>
<dbReference type="CDD" id="cd00475">
    <property type="entry name" value="Cis_IPPS"/>
    <property type="match status" value="1"/>
</dbReference>
<dbReference type="SUPFAM" id="SSF64005">
    <property type="entry name" value="Undecaprenyl diphosphate synthase"/>
    <property type="match status" value="1"/>
</dbReference>
<dbReference type="NCBIfam" id="TIGR00055">
    <property type="entry name" value="uppS"/>
    <property type="match status" value="1"/>
</dbReference>